<evidence type="ECO:0000256" key="5">
    <source>
        <dbReference type="ARBA" id="ARBA00022466"/>
    </source>
</evidence>
<dbReference type="InterPro" id="IPR053717">
    <property type="entry name" value="MerB_lyase_sf"/>
</dbReference>
<dbReference type="PRINTS" id="PR01699">
    <property type="entry name" value="ORGNOHGLYASE"/>
</dbReference>
<evidence type="ECO:0000256" key="1">
    <source>
        <dbReference type="ARBA" id="ARBA00000165"/>
    </source>
</evidence>
<dbReference type="GO" id="GO:0046689">
    <property type="term" value="P:response to mercury ion"/>
    <property type="evidence" value="ECO:0007669"/>
    <property type="project" value="UniProtKB-KW"/>
</dbReference>
<feature type="domain" description="Alkylmercury lyase helix-turn-helix" evidence="10">
    <location>
        <begin position="22"/>
        <end position="78"/>
    </location>
</feature>
<dbReference type="GO" id="GO:0018836">
    <property type="term" value="F:alkylmercury lyase activity"/>
    <property type="evidence" value="ECO:0007669"/>
    <property type="project" value="UniProtKB-EC"/>
</dbReference>
<evidence type="ECO:0000313" key="11">
    <source>
        <dbReference type="EMBL" id="KKF02749.1"/>
    </source>
</evidence>
<dbReference type="Pfam" id="PF12324">
    <property type="entry name" value="HTH_15"/>
    <property type="match status" value="1"/>
</dbReference>
<reference evidence="11 12" key="1">
    <citation type="journal article" date="2015" name="Genome Announc.">
        <title>Draft Genome Sequence of Mycobacterium obuense Strain UC1, Isolated from Patient Sputum.</title>
        <authorList>
            <person name="Greninger A.L."/>
            <person name="Cunningham G."/>
            <person name="Hsu E.D."/>
            <person name="Yu J.M."/>
            <person name="Chiu C.Y."/>
            <person name="Miller S."/>
        </authorList>
    </citation>
    <scope>NUCLEOTIDE SEQUENCE [LARGE SCALE GENOMIC DNA]</scope>
    <source>
        <strain evidence="11 12">UC1</strain>
    </source>
</reference>
<evidence type="ECO:0000256" key="9">
    <source>
        <dbReference type="ARBA" id="ARBA00031271"/>
    </source>
</evidence>
<evidence type="ECO:0000256" key="3">
    <source>
        <dbReference type="ARBA" id="ARBA00013237"/>
    </source>
</evidence>
<dbReference type="Proteomes" id="UP000034150">
    <property type="component" value="Unassembled WGS sequence"/>
</dbReference>
<protein>
    <recommendedName>
        <fullName evidence="4">Alkylmercury lyase</fullName>
        <ecNumber evidence="3">4.99.1.2</ecNumber>
    </recommendedName>
    <alternativeName>
        <fullName evidence="9">Organomercurial lyase</fullName>
    </alternativeName>
</protein>
<evidence type="ECO:0000256" key="4">
    <source>
        <dbReference type="ARBA" id="ARBA00018180"/>
    </source>
</evidence>
<dbReference type="EMBL" id="LAUZ02000028">
    <property type="protein sequence ID" value="KKF02749.1"/>
    <property type="molecule type" value="Genomic_DNA"/>
</dbReference>
<evidence type="ECO:0000256" key="2">
    <source>
        <dbReference type="ARBA" id="ARBA00009443"/>
    </source>
</evidence>
<accession>A0A0M2K6C8</accession>
<sequence length="213" mass="22924">MTNDLDTVVSTMDSVFSRQDSPAGWLWQPLLRQLARGEPLTIADLAAATGRAGDEVAQAVGRLRDTEYDDAGRIVGYGITLRPTPHRFTVDGHQLYTWCALDTLIFPATLGQSAQVESPCHSTGAPIRLTVEPDRVRDVEPQTAMVSIVTPDDLVSVRASFCNHVHFFADADAAAPWLAEHPGGSVLPVADAYQLGRQLDAAQSEEPEPGGCC</sequence>
<dbReference type="RefSeq" id="WP_014805448.1">
    <property type="nucleotide sequence ID" value="NZ_LAUZ02000028.1"/>
</dbReference>
<evidence type="ECO:0000259" key="10">
    <source>
        <dbReference type="Pfam" id="PF12324"/>
    </source>
</evidence>
<dbReference type="InterPro" id="IPR004927">
    <property type="entry name" value="MerB"/>
</dbReference>
<evidence type="ECO:0000256" key="7">
    <source>
        <dbReference type="ARBA" id="ARBA00023239"/>
    </source>
</evidence>
<dbReference type="InterPro" id="IPR024259">
    <property type="entry name" value="MerB_HTH_dom"/>
</dbReference>
<name>A0A0M2K6C8_9MYCO</name>
<dbReference type="PIRSF" id="PIRSF001458">
    <property type="entry name" value="MerB"/>
    <property type="match status" value="1"/>
</dbReference>
<dbReference type="OrthoDB" id="7185309at2"/>
<keyword evidence="12" id="KW-1185">Reference proteome</keyword>
<dbReference type="NCBIfam" id="NF033555">
    <property type="entry name" value="lyase_MerB"/>
    <property type="match status" value="1"/>
</dbReference>
<keyword evidence="6" id="KW-0476">Mercury</keyword>
<evidence type="ECO:0000256" key="6">
    <source>
        <dbReference type="ARBA" id="ARBA00022914"/>
    </source>
</evidence>
<evidence type="ECO:0000313" key="12">
    <source>
        <dbReference type="Proteomes" id="UP000034150"/>
    </source>
</evidence>
<keyword evidence="5" id="KW-0475">Mercuric resistance</keyword>
<dbReference type="InterPro" id="IPR036390">
    <property type="entry name" value="WH_DNA-bd_sf"/>
</dbReference>
<keyword evidence="7 11" id="KW-0456">Lyase</keyword>
<dbReference type="AlphaFoldDB" id="A0A0M2K6C8"/>
<dbReference type="NCBIfam" id="NF009710">
    <property type="entry name" value="PRK13239.1"/>
    <property type="match status" value="1"/>
</dbReference>
<dbReference type="Pfam" id="PF03243">
    <property type="entry name" value="MerB"/>
    <property type="match status" value="1"/>
</dbReference>
<comment type="caution">
    <text evidence="11">The sequence shown here is derived from an EMBL/GenBank/DDBJ whole genome shotgun (WGS) entry which is preliminary data.</text>
</comment>
<dbReference type="EC" id="4.99.1.2" evidence="3"/>
<dbReference type="SUPFAM" id="SSF160387">
    <property type="entry name" value="NosL/MerB-like"/>
    <property type="match status" value="1"/>
</dbReference>
<dbReference type="SUPFAM" id="SSF46785">
    <property type="entry name" value="Winged helix' DNA-binding domain"/>
    <property type="match status" value="1"/>
</dbReference>
<organism evidence="11 12">
    <name type="scientific">Mycolicibacterium obuense</name>
    <dbReference type="NCBI Taxonomy" id="1807"/>
    <lineage>
        <taxon>Bacteria</taxon>
        <taxon>Bacillati</taxon>
        <taxon>Actinomycetota</taxon>
        <taxon>Actinomycetes</taxon>
        <taxon>Mycobacteriales</taxon>
        <taxon>Mycobacteriaceae</taxon>
        <taxon>Mycolicibacterium</taxon>
    </lineage>
</organism>
<evidence type="ECO:0000256" key="8">
    <source>
        <dbReference type="ARBA" id="ARBA00025326"/>
    </source>
</evidence>
<comment type="similarity">
    <text evidence="2">Belongs to the MerB family.</text>
</comment>
<comment type="catalytic activity">
    <reaction evidence="1">
        <text>an alkylmercury + H(+) = an alkane + Hg(2+)</text>
        <dbReference type="Rhea" id="RHEA:18777"/>
        <dbReference type="ChEBI" id="CHEBI:15378"/>
        <dbReference type="ChEBI" id="CHEBI:16793"/>
        <dbReference type="ChEBI" id="CHEBI:18310"/>
        <dbReference type="ChEBI" id="CHEBI:83725"/>
        <dbReference type="EC" id="4.99.1.2"/>
    </reaction>
</comment>
<dbReference type="Gene3D" id="3.30.450.410">
    <property type="match status" value="1"/>
</dbReference>
<comment type="function">
    <text evidence="8">Cleaves the carbon-mercury bond of organomercurials such as phenylmercuric acetate. One product is Hg(2+), which is subsequently detoxified by the mercuric reductase.</text>
</comment>
<gene>
    <name evidence="11" type="ORF">WN67_06535</name>
</gene>
<proteinExistence type="inferred from homology"/>
<dbReference type="PATRIC" id="fig|1807.13.peg.2779"/>